<feature type="region of interest" description="Disordered" evidence="7">
    <location>
        <begin position="269"/>
        <end position="450"/>
    </location>
</feature>
<feature type="compositionally biased region" description="Gly residues" evidence="7">
    <location>
        <begin position="401"/>
        <end position="411"/>
    </location>
</feature>
<proteinExistence type="predicted"/>
<dbReference type="FunFam" id="2.30.30.40:FF:000072">
    <property type="entry name" value="Unconventional Myosin IB"/>
    <property type="match status" value="1"/>
</dbReference>
<evidence type="ECO:0000313" key="10">
    <source>
        <dbReference type="Proteomes" id="UP001165065"/>
    </source>
</evidence>
<dbReference type="Pfam" id="PF03114">
    <property type="entry name" value="BAR"/>
    <property type="match status" value="1"/>
</dbReference>
<dbReference type="GO" id="GO:0031097">
    <property type="term" value="C:medial cortex"/>
    <property type="evidence" value="ECO:0007669"/>
    <property type="project" value="TreeGrafter"/>
</dbReference>
<feature type="compositionally biased region" description="Basic and acidic residues" evidence="7">
    <location>
        <begin position="296"/>
        <end position="329"/>
    </location>
</feature>
<keyword evidence="4" id="KW-0206">Cytoskeleton</keyword>
<feature type="coiled-coil region" evidence="6">
    <location>
        <begin position="141"/>
        <end position="198"/>
    </location>
</feature>
<dbReference type="PANTHER" id="PTHR47174:SF3">
    <property type="entry name" value="BRIDGING INTEGRATOR 3"/>
    <property type="match status" value="1"/>
</dbReference>
<organism evidence="9 10">
    <name type="scientific">Triparma columacea</name>
    <dbReference type="NCBI Taxonomy" id="722753"/>
    <lineage>
        <taxon>Eukaryota</taxon>
        <taxon>Sar</taxon>
        <taxon>Stramenopiles</taxon>
        <taxon>Ochrophyta</taxon>
        <taxon>Bolidophyceae</taxon>
        <taxon>Parmales</taxon>
        <taxon>Triparmaceae</taxon>
        <taxon>Triparma</taxon>
    </lineage>
</organism>
<dbReference type="Gene3D" id="1.20.1270.60">
    <property type="entry name" value="Arfaptin homology (AH) domain/BAR domain"/>
    <property type="match status" value="1"/>
</dbReference>
<dbReference type="SUPFAM" id="SSF103657">
    <property type="entry name" value="BAR/IMD domain-like"/>
    <property type="match status" value="1"/>
</dbReference>
<comment type="caution">
    <text evidence="9">The sequence shown here is derived from an EMBL/GenBank/DDBJ whole genome shotgun (WGS) entry which is preliminary data.</text>
</comment>
<dbReference type="Proteomes" id="UP001165065">
    <property type="component" value="Unassembled WGS sequence"/>
</dbReference>
<evidence type="ECO:0000256" key="5">
    <source>
        <dbReference type="PROSITE-ProRule" id="PRU00192"/>
    </source>
</evidence>
<evidence type="ECO:0000256" key="4">
    <source>
        <dbReference type="ARBA" id="ARBA00023212"/>
    </source>
</evidence>
<evidence type="ECO:0000259" key="8">
    <source>
        <dbReference type="PROSITE" id="PS50002"/>
    </source>
</evidence>
<dbReference type="PRINTS" id="PR00452">
    <property type="entry name" value="SH3DOMAIN"/>
</dbReference>
<dbReference type="Pfam" id="PF07653">
    <property type="entry name" value="SH3_2"/>
    <property type="match status" value="1"/>
</dbReference>
<dbReference type="GO" id="GO:0097320">
    <property type="term" value="P:plasma membrane tubulation"/>
    <property type="evidence" value="ECO:0007669"/>
    <property type="project" value="TreeGrafter"/>
</dbReference>
<accession>A0A9W7GIZ9</accession>
<protein>
    <recommendedName>
        <fullName evidence="8">SH3 domain-containing protein</fullName>
    </recommendedName>
</protein>
<evidence type="ECO:0000256" key="2">
    <source>
        <dbReference type="ARBA" id="ARBA00022443"/>
    </source>
</evidence>
<dbReference type="InterPro" id="IPR001452">
    <property type="entry name" value="SH3_domain"/>
</dbReference>
<evidence type="ECO:0000256" key="6">
    <source>
        <dbReference type="SAM" id="Coils"/>
    </source>
</evidence>
<dbReference type="GO" id="GO:0008289">
    <property type="term" value="F:lipid binding"/>
    <property type="evidence" value="ECO:0007669"/>
    <property type="project" value="TreeGrafter"/>
</dbReference>
<dbReference type="Gene3D" id="2.30.30.40">
    <property type="entry name" value="SH3 Domains"/>
    <property type="match status" value="1"/>
</dbReference>
<feature type="compositionally biased region" description="Pro residues" evidence="7">
    <location>
        <begin position="422"/>
        <end position="443"/>
    </location>
</feature>
<gene>
    <name evidence="9" type="ORF">TrCOL_g2513</name>
</gene>
<dbReference type="AlphaFoldDB" id="A0A9W7GIZ9"/>
<comment type="subcellular location">
    <subcellularLocation>
        <location evidence="1">Cytoplasm</location>
        <location evidence="1">Cytoskeleton</location>
    </subcellularLocation>
</comment>
<dbReference type="PANTHER" id="PTHR47174">
    <property type="entry name" value="BRIDGING INTEGRATOR 3"/>
    <property type="match status" value="1"/>
</dbReference>
<dbReference type="GO" id="GO:1990528">
    <property type="term" value="C:Rvs161p-Rvs167p complex"/>
    <property type="evidence" value="ECO:0007669"/>
    <property type="project" value="TreeGrafter"/>
</dbReference>
<dbReference type="SMART" id="SM00326">
    <property type="entry name" value="SH3"/>
    <property type="match status" value="1"/>
</dbReference>
<evidence type="ECO:0000256" key="7">
    <source>
        <dbReference type="SAM" id="MobiDB-lite"/>
    </source>
</evidence>
<keyword evidence="3" id="KW-0963">Cytoplasm</keyword>
<reference evidence="10" key="1">
    <citation type="journal article" date="2023" name="Commun. Biol.">
        <title>Genome analysis of Parmales, the sister group of diatoms, reveals the evolutionary specialization of diatoms from phago-mixotrophs to photoautotrophs.</title>
        <authorList>
            <person name="Ban H."/>
            <person name="Sato S."/>
            <person name="Yoshikawa S."/>
            <person name="Yamada K."/>
            <person name="Nakamura Y."/>
            <person name="Ichinomiya M."/>
            <person name="Sato N."/>
            <person name="Blanc-Mathieu R."/>
            <person name="Endo H."/>
            <person name="Kuwata A."/>
            <person name="Ogata H."/>
        </authorList>
    </citation>
    <scope>NUCLEOTIDE SEQUENCE [LARGE SCALE GENOMIC DNA]</scope>
</reference>
<sequence>MGKLKDLKRRGIETFLQAVGASETTVDTVYTEEYDKFNIMVDDLNEIGAGLSEYLISLKQNYGLGSDLAAVMDSYYNGELNRPWVSANPNLSHLSMHNEVAKMKQAWEENDDIVRKSVAHVWINRGLTPMRAFVNQVTPDIEEACRTRENYRKDADSYRRRYLAAEKKSMSAPTPEKQAEANQEQAKLKVKLENANTLYETQNTLVKAELEKAKIARDEAIEMMVITVAACQMELFEQCYKRLVTACADFPADKMKQVRASIQNEMRAGGPNLGGGPKGLSHQVGKAANIVSGKKGMNDYKREKEEKAVRDQAALDRARQVAMEDERRRAAGLSGPPSPPTRVGVSKGPPLPPKRFSNPTVQPPSVTSFAPKAKAPPPVPVRGGGGSSSPKAKVPPPVPVRGGGGGGGGGVASRAAAFNRPPAIPSQRPPALPKKSAPPPPPKRASAAPTCRALFDNVPDDSDELAFKVGDIITIIKKDDSGWWEGTIRGKKGIFPSNFVKEI</sequence>
<dbReference type="InterPro" id="IPR046982">
    <property type="entry name" value="BIN3/RVS161-like"/>
</dbReference>
<feature type="compositionally biased region" description="Polar residues" evidence="7">
    <location>
        <begin position="357"/>
        <end position="368"/>
    </location>
</feature>
<keyword evidence="2 5" id="KW-0728">SH3 domain</keyword>
<evidence type="ECO:0000256" key="1">
    <source>
        <dbReference type="ARBA" id="ARBA00004245"/>
    </source>
</evidence>
<dbReference type="GO" id="GO:0006897">
    <property type="term" value="P:endocytosis"/>
    <property type="evidence" value="ECO:0007669"/>
    <property type="project" value="InterPro"/>
</dbReference>
<dbReference type="EMBL" id="BRYA01000279">
    <property type="protein sequence ID" value="GMI46085.1"/>
    <property type="molecule type" value="Genomic_DNA"/>
</dbReference>
<keyword evidence="10" id="KW-1185">Reference proteome</keyword>
<dbReference type="CDD" id="cd07307">
    <property type="entry name" value="BAR"/>
    <property type="match status" value="1"/>
</dbReference>
<dbReference type="InterPro" id="IPR036028">
    <property type="entry name" value="SH3-like_dom_sf"/>
</dbReference>
<dbReference type="InterPro" id="IPR004148">
    <property type="entry name" value="BAR_dom"/>
</dbReference>
<evidence type="ECO:0000313" key="9">
    <source>
        <dbReference type="EMBL" id="GMI46085.1"/>
    </source>
</evidence>
<dbReference type="GO" id="GO:0043332">
    <property type="term" value="C:mating projection tip"/>
    <property type="evidence" value="ECO:0007669"/>
    <property type="project" value="TreeGrafter"/>
</dbReference>
<dbReference type="GO" id="GO:0015629">
    <property type="term" value="C:actin cytoskeleton"/>
    <property type="evidence" value="ECO:0007669"/>
    <property type="project" value="TreeGrafter"/>
</dbReference>
<dbReference type="OrthoDB" id="207120at2759"/>
<evidence type="ECO:0000256" key="3">
    <source>
        <dbReference type="ARBA" id="ARBA00022490"/>
    </source>
</evidence>
<dbReference type="InterPro" id="IPR027267">
    <property type="entry name" value="AH/BAR_dom_sf"/>
</dbReference>
<keyword evidence="6" id="KW-0175">Coiled coil</keyword>
<dbReference type="GO" id="GO:0051666">
    <property type="term" value="P:actin cortical patch localization"/>
    <property type="evidence" value="ECO:0007669"/>
    <property type="project" value="InterPro"/>
</dbReference>
<name>A0A9W7GIZ9_9STRA</name>
<feature type="domain" description="SH3" evidence="8">
    <location>
        <begin position="446"/>
        <end position="503"/>
    </location>
</feature>
<dbReference type="SUPFAM" id="SSF50044">
    <property type="entry name" value="SH3-domain"/>
    <property type="match status" value="1"/>
</dbReference>
<dbReference type="PROSITE" id="PS50002">
    <property type="entry name" value="SH3"/>
    <property type="match status" value="1"/>
</dbReference>